<dbReference type="GO" id="GO:0000177">
    <property type="term" value="C:cytoplasmic exosome (RNase complex)"/>
    <property type="evidence" value="ECO:0007669"/>
    <property type="project" value="TreeGrafter"/>
</dbReference>
<evidence type="ECO:0000259" key="7">
    <source>
        <dbReference type="Pfam" id="PF01138"/>
    </source>
</evidence>
<evidence type="ECO:0000256" key="2">
    <source>
        <dbReference type="ARBA" id="ARBA00004604"/>
    </source>
</evidence>
<evidence type="ECO:0000313" key="9">
    <source>
        <dbReference type="EMBL" id="CAH0368949.1"/>
    </source>
</evidence>
<dbReference type="InterPro" id="IPR050590">
    <property type="entry name" value="Exosome_comp_Rrp42_subfam"/>
</dbReference>
<feature type="domain" description="Exoribonuclease phosphorolytic" evidence="8">
    <location>
        <begin position="175"/>
        <end position="233"/>
    </location>
</feature>
<dbReference type="Gene3D" id="3.30.230.70">
    <property type="entry name" value="GHMP Kinase, N-terminal domain"/>
    <property type="match status" value="1"/>
</dbReference>
<sequence>MRSDGRQPLEAREFDIETNILVQCWGSARCVVGGGLGGGTECLAAVTAQIGEGTACGVEVECSPSLWAAGDDRAKLALQERLAREADAWLTPWRAAIPKIGEKLGWHLVIDCIILSDDGGLREALSCAIRAALASTKLPAAEEALEASDETTEALPFSLLPAETPPTTLSVDECPVVVTLAVVGGTLLADTTADEPADAMVAVAVAAGGAVVGVDVLCGAVPPALLREAVAAAPALAAPLLGASSLAPAPR</sequence>
<dbReference type="GO" id="GO:0034476">
    <property type="term" value="P:U5 snRNA 3'-end processing"/>
    <property type="evidence" value="ECO:0007669"/>
    <property type="project" value="TreeGrafter"/>
</dbReference>
<accession>A0A8J2WVH6</accession>
<reference evidence="9" key="1">
    <citation type="submission" date="2021-11" db="EMBL/GenBank/DDBJ databases">
        <authorList>
            <consortium name="Genoscope - CEA"/>
            <person name="William W."/>
        </authorList>
    </citation>
    <scope>NUCLEOTIDE SEQUENCE</scope>
</reference>
<dbReference type="GO" id="GO:0035925">
    <property type="term" value="F:mRNA 3'-UTR AU-rich region binding"/>
    <property type="evidence" value="ECO:0007669"/>
    <property type="project" value="TreeGrafter"/>
</dbReference>
<proteinExistence type="inferred from homology"/>
<evidence type="ECO:0000256" key="4">
    <source>
        <dbReference type="ARBA" id="ARBA00022490"/>
    </source>
</evidence>
<feature type="domain" description="Exoribonuclease phosphorolytic" evidence="7">
    <location>
        <begin position="10"/>
        <end position="139"/>
    </location>
</feature>
<dbReference type="GO" id="GO:0000467">
    <property type="term" value="P:exonucleolytic trimming to generate mature 3'-end of 5.8S rRNA from tricistronic rRNA transcript (SSU-rRNA, 5.8S rRNA, LSU-rRNA)"/>
    <property type="evidence" value="ECO:0007669"/>
    <property type="project" value="TreeGrafter"/>
</dbReference>
<evidence type="ECO:0000313" key="10">
    <source>
        <dbReference type="Proteomes" id="UP000789595"/>
    </source>
</evidence>
<dbReference type="InterPro" id="IPR036345">
    <property type="entry name" value="ExoRNase_PH_dom2_sf"/>
</dbReference>
<dbReference type="GO" id="GO:0071035">
    <property type="term" value="P:nuclear polyadenylation-dependent rRNA catabolic process"/>
    <property type="evidence" value="ECO:0007669"/>
    <property type="project" value="TreeGrafter"/>
</dbReference>
<name>A0A8J2WVH6_9STRA</name>
<dbReference type="EMBL" id="CAKKNE010000002">
    <property type="protein sequence ID" value="CAH0368949.1"/>
    <property type="molecule type" value="Genomic_DNA"/>
</dbReference>
<dbReference type="Pfam" id="PF03725">
    <property type="entry name" value="RNase_PH_C"/>
    <property type="match status" value="1"/>
</dbReference>
<gene>
    <name evidence="9" type="ORF">PECAL_2P20500</name>
</gene>
<evidence type="ECO:0000259" key="8">
    <source>
        <dbReference type="Pfam" id="PF03725"/>
    </source>
</evidence>
<comment type="similarity">
    <text evidence="3">Belongs to the RNase PH family.</text>
</comment>
<evidence type="ECO:0000256" key="6">
    <source>
        <dbReference type="ARBA" id="ARBA00042523"/>
    </source>
</evidence>
<evidence type="ECO:0000256" key="5">
    <source>
        <dbReference type="ARBA" id="ARBA00022835"/>
    </source>
</evidence>
<organism evidence="9 10">
    <name type="scientific">Pelagomonas calceolata</name>
    <dbReference type="NCBI Taxonomy" id="35677"/>
    <lineage>
        <taxon>Eukaryota</taxon>
        <taxon>Sar</taxon>
        <taxon>Stramenopiles</taxon>
        <taxon>Ochrophyta</taxon>
        <taxon>Pelagophyceae</taxon>
        <taxon>Pelagomonadales</taxon>
        <taxon>Pelagomonadaceae</taxon>
        <taxon>Pelagomonas</taxon>
    </lineage>
</organism>
<keyword evidence="4" id="KW-0963">Cytoplasm</keyword>
<keyword evidence="5" id="KW-0271">Exosome</keyword>
<comment type="caution">
    <text evidence="9">The sequence shown here is derived from an EMBL/GenBank/DDBJ whole genome shotgun (WGS) entry which is preliminary data.</text>
</comment>
<dbReference type="GO" id="GO:0016075">
    <property type="term" value="P:rRNA catabolic process"/>
    <property type="evidence" value="ECO:0007669"/>
    <property type="project" value="TreeGrafter"/>
</dbReference>
<dbReference type="Pfam" id="PF01138">
    <property type="entry name" value="RNase_PH"/>
    <property type="match status" value="1"/>
</dbReference>
<dbReference type="SUPFAM" id="SSF55666">
    <property type="entry name" value="Ribonuclease PH domain 2-like"/>
    <property type="match status" value="1"/>
</dbReference>
<dbReference type="Proteomes" id="UP000789595">
    <property type="component" value="Unassembled WGS sequence"/>
</dbReference>
<dbReference type="InterPro" id="IPR027408">
    <property type="entry name" value="PNPase/RNase_PH_dom_sf"/>
</dbReference>
<dbReference type="PANTHER" id="PTHR11097:SF8">
    <property type="entry name" value="EXOSOME COMPLEX COMPONENT RRP42"/>
    <property type="match status" value="1"/>
</dbReference>
<protein>
    <recommendedName>
        <fullName evidence="6">Ribosomal RNA-processing protein 42</fullName>
    </recommendedName>
</protein>
<evidence type="ECO:0000256" key="1">
    <source>
        <dbReference type="ARBA" id="ARBA00004496"/>
    </source>
</evidence>
<dbReference type="GO" id="GO:0071038">
    <property type="term" value="P:TRAMP-dependent tRNA surveillance pathway"/>
    <property type="evidence" value="ECO:0007669"/>
    <property type="project" value="TreeGrafter"/>
</dbReference>
<dbReference type="InterPro" id="IPR015847">
    <property type="entry name" value="ExoRNase_PH_dom2"/>
</dbReference>
<dbReference type="SUPFAM" id="SSF54211">
    <property type="entry name" value="Ribosomal protein S5 domain 2-like"/>
    <property type="match status" value="1"/>
</dbReference>
<dbReference type="GO" id="GO:0071028">
    <property type="term" value="P:nuclear mRNA surveillance"/>
    <property type="evidence" value="ECO:0007669"/>
    <property type="project" value="TreeGrafter"/>
</dbReference>
<evidence type="ECO:0000256" key="3">
    <source>
        <dbReference type="ARBA" id="ARBA00006678"/>
    </source>
</evidence>
<keyword evidence="10" id="KW-1185">Reference proteome</keyword>
<dbReference type="OrthoDB" id="272245at2759"/>
<dbReference type="GO" id="GO:0034473">
    <property type="term" value="P:U1 snRNA 3'-end processing"/>
    <property type="evidence" value="ECO:0007669"/>
    <property type="project" value="TreeGrafter"/>
</dbReference>
<dbReference type="AlphaFoldDB" id="A0A8J2WVH6"/>
<dbReference type="GO" id="GO:0000176">
    <property type="term" value="C:nuclear exosome (RNase complex)"/>
    <property type="evidence" value="ECO:0007669"/>
    <property type="project" value="TreeGrafter"/>
</dbReference>
<dbReference type="InterPro" id="IPR001247">
    <property type="entry name" value="ExoRNase_PH_dom1"/>
</dbReference>
<dbReference type="GO" id="GO:0034475">
    <property type="term" value="P:U4 snRNA 3'-end processing"/>
    <property type="evidence" value="ECO:0007669"/>
    <property type="project" value="TreeGrafter"/>
</dbReference>
<comment type="subcellular location">
    <subcellularLocation>
        <location evidence="1">Cytoplasm</location>
    </subcellularLocation>
    <subcellularLocation>
        <location evidence="2">Nucleus</location>
        <location evidence="2">Nucleolus</location>
    </subcellularLocation>
</comment>
<dbReference type="GO" id="GO:0005730">
    <property type="term" value="C:nucleolus"/>
    <property type="evidence" value="ECO:0007669"/>
    <property type="project" value="UniProtKB-SubCell"/>
</dbReference>
<dbReference type="InterPro" id="IPR020568">
    <property type="entry name" value="Ribosomal_Su5_D2-typ_SF"/>
</dbReference>
<dbReference type="PANTHER" id="PTHR11097">
    <property type="entry name" value="EXOSOME COMPLEX EXONUCLEASE RIBOSOMAL RNA PROCESSING PROTEIN"/>
    <property type="match status" value="1"/>
</dbReference>